<protein>
    <submittedName>
        <fullName evidence="2">Uncharacterized protein</fullName>
    </submittedName>
</protein>
<feature type="compositionally biased region" description="Basic residues" evidence="1">
    <location>
        <begin position="413"/>
        <end position="424"/>
    </location>
</feature>
<evidence type="ECO:0000256" key="1">
    <source>
        <dbReference type="SAM" id="MobiDB-lite"/>
    </source>
</evidence>
<feature type="compositionally biased region" description="Low complexity" evidence="1">
    <location>
        <begin position="38"/>
        <end position="82"/>
    </location>
</feature>
<proteinExistence type="predicted"/>
<feature type="region of interest" description="Disordered" evidence="1">
    <location>
        <begin position="394"/>
        <end position="424"/>
    </location>
</feature>
<feature type="compositionally biased region" description="Polar residues" evidence="1">
    <location>
        <begin position="256"/>
        <end position="274"/>
    </location>
</feature>
<dbReference type="EMBL" id="KZ857418">
    <property type="protein sequence ID" value="RDX47509.1"/>
    <property type="molecule type" value="Genomic_DNA"/>
</dbReference>
<dbReference type="Proteomes" id="UP000256964">
    <property type="component" value="Unassembled WGS sequence"/>
</dbReference>
<keyword evidence="3" id="KW-1185">Reference proteome</keyword>
<feature type="compositionally biased region" description="Polar residues" evidence="1">
    <location>
        <begin position="109"/>
        <end position="124"/>
    </location>
</feature>
<feature type="region of interest" description="Disordered" evidence="1">
    <location>
        <begin position="356"/>
        <end position="377"/>
    </location>
</feature>
<evidence type="ECO:0000313" key="3">
    <source>
        <dbReference type="Proteomes" id="UP000256964"/>
    </source>
</evidence>
<dbReference type="OrthoDB" id="2766461at2759"/>
<reference evidence="2 3" key="1">
    <citation type="journal article" date="2018" name="Biotechnol. Biofuels">
        <title>Integrative visual omics of the white-rot fungus Polyporus brumalis exposes the biotechnological potential of its oxidative enzymes for delignifying raw plant biomass.</title>
        <authorList>
            <person name="Miyauchi S."/>
            <person name="Rancon A."/>
            <person name="Drula E."/>
            <person name="Hage H."/>
            <person name="Chaduli D."/>
            <person name="Favel A."/>
            <person name="Grisel S."/>
            <person name="Henrissat B."/>
            <person name="Herpoel-Gimbert I."/>
            <person name="Ruiz-Duenas F.J."/>
            <person name="Chevret D."/>
            <person name="Hainaut M."/>
            <person name="Lin J."/>
            <person name="Wang M."/>
            <person name="Pangilinan J."/>
            <person name="Lipzen A."/>
            <person name="Lesage-Meessen L."/>
            <person name="Navarro D."/>
            <person name="Riley R."/>
            <person name="Grigoriev I.V."/>
            <person name="Zhou S."/>
            <person name="Raouche S."/>
            <person name="Rosso M.N."/>
        </authorList>
    </citation>
    <scope>NUCLEOTIDE SEQUENCE [LARGE SCALE GENOMIC DNA]</scope>
    <source>
        <strain evidence="2 3">BRFM 1820</strain>
    </source>
</reference>
<gene>
    <name evidence="2" type="ORF">OH76DRAFT_1405851</name>
</gene>
<evidence type="ECO:0000313" key="2">
    <source>
        <dbReference type="EMBL" id="RDX47509.1"/>
    </source>
</evidence>
<feature type="region of interest" description="Disordered" evidence="1">
    <location>
        <begin position="1"/>
        <end position="278"/>
    </location>
</feature>
<dbReference type="AlphaFoldDB" id="A0A371D4S7"/>
<accession>A0A371D4S7</accession>
<organism evidence="2 3">
    <name type="scientific">Lentinus brumalis</name>
    <dbReference type="NCBI Taxonomy" id="2498619"/>
    <lineage>
        <taxon>Eukaryota</taxon>
        <taxon>Fungi</taxon>
        <taxon>Dikarya</taxon>
        <taxon>Basidiomycota</taxon>
        <taxon>Agaricomycotina</taxon>
        <taxon>Agaricomycetes</taxon>
        <taxon>Polyporales</taxon>
        <taxon>Polyporaceae</taxon>
        <taxon>Lentinus</taxon>
    </lineage>
</organism>
<sequence>MYTTNARPAPSLPPRARGRNAFEFPRAAILAPVKRQGSDISRGSDSASSLKSRSDQTTRSSSPSGRSSTPPTSPASDASESELPALKCEASPASDSADEDVFEDALSSPLESPSPNAADSSKTRVTPAPKIRTTALDAADVPLPASPVDAGRNACQEPVPDSPMRMLSSVLLEENTYTHSVHSSPAADVPLPPSPMNAGRPSHHPREPTRYPPLPVSSSVSGTIRGRTRKRDSYYTRIHARPLPDPPRSHADPLASPQSSSTLTTGRLQQQSLTAPREQGNVLAETGAREVAVPVAHTAAPRSPTLDTRPSCIEVSVVVQQNGPADVRSRDETDRLPRPPLACALRGSVAVGRWRRGRGQRTDSEVPPARGRSTYPKSLTGSEARLIETRTFDFPLGEGEPGSQDEGISETRRTRRLKSTRSKPRRLKVVDTLELKSQDDGMMRRRAKRTRSFQLLRELVAPCTSVCSGQEVVG</sequence>
<name>A0A371D4S7_9APHY</name>